<proteinExistence type="predicted"/>
<keyword evidence="2" id="KW-1185">Reference proteome</keyword>
<evidence type="ECO:0000313" key="1">
    <source>
        <dbReference type="EMBL" id="GBM98518.1"/>
    </source>
</evidence>
<sequence length="97" mass="10788">MRCADNLLVRYASLIRYKHSKLAAKSGKLLYLVFSVSRNFSPELESLDNAVFDVETASLRGPILSCLMKMEIKADLEQTGKASILSGEHTRGELRLA</sequence>
<protein>
    <submittedName>
        <fullName evidence="1">Uncharacterized protein</fullName>
    </submittedName>
</protein>
<name>A0A4Y2K9G0_ARAVE</name>
<comment type="caution">
    <text evidence="1">The sequence shown here is derived from an EMBL/GenBank/DDBJ whole genome shotgun (WGS) entry which is preliminary data.</text>
</comment>
<reference evidence="1 2" key="1">
    <citation type="journal article" date="2019" name="Sci. Rep.">
        <title>Orb-weaving spider Araneus ventricosus genome elucidates the spidroin gene catalogue.</title>
        <authorList>
            <person name="Kono N."/>
            <person name="Nakamura H."/>
            <person name="Ohtoshi R."/>
            <person name="Moran D.A.P."/>
            <person name="Shinohara A."/>
            <person name="Yoshida Y."/>
            <person name="Fujiwara M."/>
            <person name="Mori M."/>
            <person name="Tomita M."/>
            <person name="Arakawa K."/>
        </authorList>
    </citation>
    <scope>NUCLEOTIDE SEQUENCE [LARGE SCALE GENOMIC DNA]</scope>
</reference>
<dbReference type="AlphaFoldDB" id="A0A4Y2K9G0"/>
<dbReference type="EMBL" id="BGPR01004330">
    <property type="protein sequence ID" value="GBM98518.1"/>
    <property type="molecule type" value="Genomic_DNA"/>
</dbReference>
<accession>A0A4Y2K9G0</accession>
<organism evidence="1 2">
    <name type="scientific">Araneus ventricosus</name>
    <name type="common">Orbweaver spider</name>
    <name type="synonym">Epeira ventricosa</name>
    <dbReference type="NCBI Taxonomy" id="182803"/>
    <lineage>
        <taxon>Eukaryota</taxon>
        <taxon>Metazoa</taxon>
        <taxon>Ecdysozoa</taxon>
        <taxon>Arthropoda</taxon>
        <taxon>Chelicerata</taxon>
        <taxon>Arachnida</taxon>
        <taxon>Araneae</taxon>
        <taxon>Araneomorphae</taxon>
        <taxon>Entelegynae</taxon>
        <taxon>Araneoidea</taxon>
        <taxon>Araneidae</taxon>
        <taxon>Araneus</taxon>
    </lineage>
</organism>
<evidence type="ECO:0000313" key="2">
    <source>
        <dbReference type="Proteomes" id="UP000499080"/>
    </source>
</evidence>
<gene>
    <name evidence="1" type="ORF">AVEN_238372_1</name>
</gene>
<dbReference type="Proteomes" id="UP000499080">
    <property type="component" value="Unassembled WGS sequence"/>
</dbReference>